<dbReference type="RefSeq" id="WP_208601408.1">
    <property type="nucleotide sequence ID" value="NZ_FOSB01000003.1"/>
</dbReference>
<gene>
    <name evidence="1" type="ORF">SAMN04487936_103367</name>
</gene>
<sequence length="177" mass="20307">MRFFIGIVPPKDYKQRVIDFQNQWKFHEKQTVVEPHITLKAQSGLTPDQNWMSKVERICNTSSPFTIMLGEPSFFGEDVLYLSMKSSKLEAIHARIVKAIGPAPHLLKKYFELDDYVPHMTLAKTSYGISGQELREMEKAATKLLSPYPSFDVHFIRVFKEAGPNKYEKLVDLPLGS</sequence>
<dbReference type="Gene3D" id="3.90.1140.10">
    <property type="entry name" value="Cyclic phosphodiesterase"/>
    <property type="match status" value="1"/>
</dbReference>
<organism evidence="1 2">
    <name type="scientific">Halobacillus dabanensis</name>
    <dbReference type="NCBI Taxonomy" id="240302"/>
    <lineage>
        <taxon>Bacteria</taxon>
        <taxon>Bacillati</taxon>
        <taxon>Bacillota</taxon>
        <taxon>Bacilli</taxon>
        <taxon>Bacillales</taxon>
        <taxon>Bacillaceae</taxon>
        <taxon>Halobacillus</taxon>
    </lineage>
</organism>
<keyword evidence="2" id="KW-1185">Reference proteome</keyword>
<dbReference type="SUPFAM" id="SSF55144">
    <property type="entry name" value="LigT-like"/>
    <property type="match status" value="1"/>
</dbReference>
<keyword evidence="1" id="KW-0436">Ligase</keyword>
<accession>A0A1I3TGX6</accession>
<dbReference type="InterPro" id="IPR009097">
    <property type="entry name" value="Cyclic_Pdiesterase"/>
</dbReference>
<protein>
    <submittedName>
        <fullName evidence="1">2'-5' RNA ligase</fullName>
    </submittedName>
</protein>
<dbReference type="GO" id="GO:0016874">
    <property type="term" value="F:ligase activity"/>
    <property type="evidence" value="ECO:0007669"/>
    <property type="project" value="UniProtKB-KW"/>
</dbReference>
<reference evidence="2" key="1">
    <citation type="submission" date="2016-10" db="EMBL/GenBank/DDBJ databases">
        <authorList>
            <person name="Varghese N."/>
            <person name="Submissions S."/>
        </authorList>
    </citation>
    <scope>NUCLEOTIDE SEQUENCE [LARGE SCALE GENOMIC DNA]</scope>
    <source>
        <strain evidence="2">CGMCC 1.3704</strain>
    </source>
</reference>
<dbReference type="Pfam" id="PF13563">
    <property type="entry name" value="2_5_RNA_ligase2"/>
    <property type="match status" value="1"/>
</dbReference>
<proteinExistence type="predicted"/>
<dbReference type="EMBL" id="FOSB01000003">
    <property type="protein sequence ID" value="SFJ69792.1"/>
    <property type="molecule type" value="Genomic_DNA"/>
</dbReference>
<evidence type="ECO:0000313" key="2">
    <source>
        <dbReference type="Proteomes" id="UP000183557"/>
    </source>
</evidence>
<evidence type="ECO:0000313" key="1">
    <source>
        <dbReference type="EMBL" id="SFJ69792.1"/>
    </source>
</evidence>
<dbReference type="Proteomes" id="UP000183557">
    <property type="component" value="Unassembled WGS sequence"/>
</dbReference>
<dbReference type="AlphaFoldDB" id="A0A1I3TGX6"/>
<name>A0A1I3TGX6_HALDA</name>